<dbReference type="KEGG" id="lcc:B488_11230"/>
<evidence type="ECO:0000313" key="2">
    <source>
        <dbReference type="EMBL" id="AGA65115.1"/>
    </source>
</evidence>
<dbReference type="RefSeq" id="WP_015273540.1">
    <property type="nucleotide sequence ID" value="NC_019907.1"/>
</dbReference>
<sequence>MSLLRKVSHNSKFQIFMGFIIASFIITLIYIGLCLYTVHQLKNRISSEIIAKKIECTDLNVQFSYFTIILNCSQLAFKNNKTKTTLAVGGLKIIGSIFNPQKISWNLQSPAKIYKNPQFILSGQWESFSSKIENALTKDKNSLTVIEQLKIDISSLPSINLGTLTIKEAKIGVKNNNQYLAINSSFDNTNFISGYTPFSLSPFSIKSDVLLFQNPNKNLEEDILSLCFIKGEVKNLTIDFGDNRRISFSGPFSCNFNGLISANIHIEIENFHKVEQLISESFPIYDQTYFYLGKILEKLSRRSKNDTISLKLNIYDGFIKVGFIPLGTIPPLK</sequence>
<protein>
    <submittedName>
        <fullName evidence="2">Putative transmembrane protein</fullName>
    </submittedName>
</protein>
<organism evidence="2 3">
    <name type="scientific">Liberibacter crescens (strain BT-1)</name>
    <dbReference type="NCBI Taxonomy" id="1215343"/>
    <lineage>
        <taxon>Bacteria</taxon>
        <taxon>Pseudomonadati</taxon>
        <taxon>Pseudomonadota</taxon>
        <taxon>Alphaproteobacteria</taxon>
        <taxon>Hyphomicrobiales</taxon>
        <taxon>Rhizobiaceae</taxon>
        <taxon>Liberibacter</taxon>
    </lineage>
</organism>
<evidence type="ECO:0000313" key="3">
    <source>
        <dbReference type="Proteomes" id="UP000010799"/>
    </source>
</evidence>
<feature type="transmembrane region" description="Helical" evidence="1">
    <location>
        <begin position="15"/>
        <end position="38"/>
    </location>
</feature>
<keyword evidence="1" id="KW-0472">Membrane</keyword>
<keyword evidence="1 2" id="KW-0812">Transmembrane</keyword>
<dbReference type="InterPro" id="IPR018666">
    <property type="entry name" value="DUF2125"/>
</dbReference>
<dbReference type="Proteomes" id="UP000010799">
    <property type="component" value="Chromosome"/>
</dbReference>
<reference evidence="2 3" key="1">
    <citation type="journal article" date="2012" name="Stand. Genomic Sci.">
        <title>Complete genome sequence of Liberibacter crescens BT-1.</title>
        <authorList>
            <person name="Leonard M.T."/>
            <person name="Fagen J.R."/>
            <person name="Davis-Richardson A.G."/>
            <person name="Davis M.J."/>
            <person name="Triplett E.W."/>
        </authorList>
    </citation>
    <scope>NUCLEOTIDE SEQUENCE [LARGE SCALE GENOMIC DNA]</scope>
    <source>
        <strain evidence="2 3">BT-1</strain>
    </source>
</reference>
<proteinExistence type="predicted"/>
<dbReference type="HOGENOM" id="CLU_833240_0_0_5"/>
<dbReference type="EMBL" id="CP003789">
    <property type="protein sequence ID" value="AGA65115.1"/>
    <property type="molecule type" value="Genomic_DNA"/>
</dbReference>
<gene>
    <name evidence="2" type="ordered locus">B488_11230</name>
</gene>
<accession>L0EW99</accession>
<keyword evidence="1" id="KW-1133">Transmembrane helix</keyword>
<dbReference type="Pfam" id="PF09898">
    <property type="entry name" value="DUF2125"/>
    <property type="match status" value="1"/>
</dbReference>
<dbReference type="PATRIC" id="fig|1215343.11.peg.1157"/>
<evidence type="ECO:0000256" key="1">
    <source>
        <dbReference type="SAM" id="Phobius"/>
    </source>
</evidence>
<dbReference type="AlphaFoldDB" id="L0EW99"/>
<dbReference type="eggNOG" id="COG4093">
    <property type="taxonomic scope" value="Bacteria"/>
</dbReference>
<name>L0EW99_LIBCB</name>
<dbReference type="STRING" id="1215343.B488_11230"/>
<keyword evidence="3" id="KW-1185">Reference proteome</keyword>